<evidence type="ECO:0000259" key="1">
    <source>
        <dbReference type="Pfam" id="PF15524"/>
    </source>
</evidence>
<dbReference type="Proteomes" id="UP000651208">
    <property type="component" value="Unassembled WGS sequence"/>
</dbReference>
<dbReference type="EMBL" id="JABURY010000006">
    <property type="protein sequence ID" value="MBC9130224.1"/>
    <property type="molecule type" value="Genomic_DNA"/>
</dbReference>
<evidence type="ECO:0000313" key="2">
    <source>
        <dbReference type="EMBL" id="MBC9130224.1"/>
    </source>
</evidence>
<reference evidence="2 3" key="1">
    <citation type="submission" date="2020-06" db="EMBL/GenBank/DDBJ databases">
        <title>Frischella cerana isolated from Apis cerana gut homogenate.</title>
        <authorList>
            <person name="Wolter L.A."/>
            <person name="Suenami S."/>
            <person name="Miyazaki R."/>
        </authorList>
    </citation>
    <scope>NUCLEOTIDE SEQUENCE [LARGE SCALE GENOMIC DNA]</scope>
    <source>
        <strain evidence="2 3">Ac13</strain>
    </source>
</reference>
<proteinExistence type="predicted"/>
<organism evidence="2 3">
    <name type="scientific">Frischella japonica</name>
    <dbReference type="NCBI Taxonomy" id="2741544"/>
    <lineage>
        <taxon>Bacteria</taxon>
        <taxon>Pseudomonadati</taxon>
        <taxon>Pseudomonadota</taxon>
        <taxon>Gammaproteobacteria</taxon>
        <taxon>Orbales</taxon>
        <taxon>Orbaceae</taxon>
        <taxon>Frischella</taxon>
    </lineage>
</organism>
<protein>
    <recommendedName>
        <fullName evidence="1">Novel toxin 17 domain-containing protein</fullName>
    </recommendedName>
</protein>
<evidence type="ECO:0000313" key="3">
    <source>
        <dbReference type="Proteomes" id="UP000651208"/>
    </source>
</evidence>
<dbReference type="RefSeq" id="WP_187754662.1">
    <property type="nucleotide sequence ID" value="NZ_JABURY010000006.1"/>
</dbReference>
<gene>
    <name evidence="2" type="ORF">FcAc13_02745</name>
</gene>
<comment type="caution">
    <text evidence="2">The sequence shown here is derived from an EMBL/GenBank/DDBJ whole genome shotgun (WGS) entry which is preliminary data.</text>
</comment>
<dbReference type="Pfam" id="PF15524">
    <property type="entry name" value="Ntox17"/>
    <property type="match status" value="1"/>
</dbReference>
<dbReference type="InterPro" id="IPR029117">
    <property type="entry name" value="Ntox17"/>
</dbReference>
<accession>A0ABR7QVL5</accession>
<keyword evidence="3" id="KW-1185">Reference proteome</keyword>
<sequence>MYVYQLLSVKSWQQQQEAYQLAREAGQGYLPKPKRIKHFYDTGYDDIVKRLVAESEICKDFYAVLQQLGLPYQSYYHKIPNKVSEVLKTALFTETAILIELPPQSSHYVESSTSQLSNVPLPVIKKEPYYEPDNSWLVVNLVNHQPELMDIRDGGDSQQTITKVQTSPNNIFLRHGDTFSVSEVLPKVHLLIGGNQGETDLTLRGEKPLRVKKLAQQWLDELSSLLRSGNSPFTVEQDEALASTINYGFSPQHYSSIKKLDNKSLFRPDERIGALFYQVVLVLNQTHFITATERIGDLGYNESEGAITDPGLLKQAIKALHNIRHSDGYDKSDFAYHSDKLAKIAGEFLSRPLVLDGTGDDNDYETKLKQQISHDLQADELTDIQSLYFNAIKLLKHLREPGLIKHVQTRREYRLKATKLNYQYIELQQAEGFYLEFHKDHKYAITSVNQGYRFVGRFNPDGLTDIKIPQKWAHIDDWRLETSAVEVSFIDEYFSNIDVHNINNAGQGVATGSFFGANGMLIGGISGYLYGDEIKSTCIKYENQILGGMQVAGGILTLAVAGTIEGASFGTGTAVAIALGFIGSDNIAAGISRMLTDKEVTTLGEDVIAWSGLVPKGYEGITYGLVDLALGSKTMLLSKVPSAAHNIVSIKYVTQVGKKPSFIRDIRVYVEKLSKNSRKQRHVVELKEPTFNPFGSMGAAKPWTIAQRLKYAQLPTTGKIRFIPQNSNYPNPPILKGNNHGYIDKFFNEWVKGPSRTAGQEFEWDVQLSKIGKKQLGWASRDGKHLNVSLDGKITHK</sequence>
<name>A0ABR7QVL5_9GAMM</name>
<feature type="domain" description="Novel toxin 17" evidence="1">
    <location>
        <begin position="703"/>
        <end position="796"/>
    </location>
</feature>